<name>A0A1G2ISU0_9BACT</name>
<evidence type="ECO:0000313" key="2">
    <source>
        <dbReference type="EMBL" id="OGZ77471.1"/>
    </source>
</evidence>
<organism evidence="2 3">
    <name type="scientific">Candidatus Staskawiczbacteria bacterium RIFCSPLOWO2_12_FULL_37_15</name>
    <dbReference type="NCBI Taxonomy" id="1802218"/>
    <lineage>
        <taxon>Bacteria</taxon>
        <taxon>Candidatus Staskawicziibacteriota</taxon>
    </lineage>
</organism>
<dbReference type="Proteomes" id="UP000178632">
    <property type="component" value="Unassembled WGS sequence"/>
</dbReference>
<dbReference type="GO" id="GO:0006351">
    <property type="term" value="P:DNA-templated transcription"/>
    <property type="evidence" value="ECO:0007669"/>
    <property type="project" value="TreeGrafter"/>
</dbReference>
<comment type="caution">
    <text evidence="2">The sequence shown here is derived from an EMBL/GenBank/DDBJ whole genome shotgun (WGS) entry which is preliminary data.</text>
</comment>
<dbReference type="PANTHER" id="PTHR30319:SF1">
    <property type="entry name" value="TRANSCRIPTIONAL REPRESSOR PAAX"/>
    <property type="match status" value="1"/>
</dbReference>
<protein>
    <recommendedName>
        <fullName evidence="1">Transcriptional repressor PaaX-like central Cas2-like domain-containing protein</fullName>
    </recommendedName>
</protein>
<dbReference type="AlphaFoldDB" id="A0A1G2ISU0"/>
<evidence type="ECO:0000259" key="1">
    <source>
        <dbReference type="Pfam" id="PF20803"/>
    </source>
</evidence>
<accession>A0A1G2ISU0</accession>
<gene>
    <name evidence="2" type="ORF">A3G45_03525</name>
</gene>
<dbReference type="InterPro" id="IPR048846">
    <property type="entry name" value="PaaX-like_central"/>
</dbReference>
<reference evidence="2 3" key="1">
    <citation type="journal article" date="2016" name="Nat. Commun.">
        <title>Thousands of microbial genomes shed light on interconnected biogeochemical processes in an aquifer system.</title>
        <authorList>
            <person name="Anantharaman K."/>
            <person name="Brown C.T."/>
            <person name="Hug L.A."/>
            <person name="Sharon I."/>
            <person name="Castelle C.J."/>
            <person name="Probst A.J."/>
            <person name="Thomas B.C."/>
            <person name="Singh A."/>
            <person name="Wilkins M.J."/>
            <person name="Karaoz U."/>
            <person name="Brodie E.L."/>
            <person name="Williams K.H."/>
            <person name="Hubbard S.S."/>
            <person name="Banfield J.F."/>
        </authorList>
    </citation>
    <scope>NUCLEOTIDE SEQUENCE [LARGE SCALE GENOMIC DNA]</scope>
</reference>
<dbReference type="Gene3D" id="3.30.70.2650">
    <property type="match status" value="1"/>
</dbReference>
<dbReference type="EMBL" id="MHPE01000008">
    <property type="protein sequence ID" value="OGZ77471.1"/>
    <property type="molecule type" value="Genomic_DNA"/>
</dbReference>
<evidence type="ECO:0000313" key="3">
    <source>
        <dbReference type="Proteomes" id="UP000178632"/>
    </source>
</evidence>
<dbReference type="PANTHER" id="PTHR30319">
    <property type="entry name" value="PHENYLACETIC ACID REGULATOR-RELATED TRANSCRIPTIONAL REPRESSOR"/>
    <property type="match status" value="1"/>
</dbReference>
<proteinExistence type="predicted"/>
<dbReference type="Pfam" id="PF20803">
    <property type="entry name" value="PaaX_M"/>
    <property type="match status" value="1"/>
</dbReference>
<sequence>MMAQVIVSLSEKGKLRVLNICLRRLNDRKEHWDKKWRMVAFDIPNIHRKGRDAVRYRLRSGGFYKLQESMFIHPYNCEREIRDLAALFKLEKYVSFALLDFIDGQDGLIKLFKLN</sequence>
<feature type="domain" description="Transcriptional repressor PaaX-like central Cas2-like" evidence="1">
    <location>
        <begin position="30"/>
        <end position="98"/>
    </location>
</feature>